<accession>A0A086AGH5</accession>
<evidence type="ECO:0000313" key="1">
    <source>
        <dbReference type="EMBL" id="KFF15789.1"/>
    </source>
</evidence>
<gene>
    <name evidence="2" type="ORF">B0A62_23905</name>
    <name evidence="1" type="ORF">IW20_12870</name>
</gene>
<evidence type="ECO:0000313" key="3">
    <source>
        <dbReference type="Proteomes" id="UP000028712"/>
    </source>
</evidence>
<evidence type="ECO:0000313" key="2">
    <source>
        <dbReference type="EMBL" id="OXA85958.1"/>
    </source>
</evidence>
<proteinExistence type="predicted"/>
<comment type="caution">
    <text evidence="1">The sequence shown here is derived from an EMBL/GenBank/DDBJ whole genome shotgun (WGS) entry which is preliminary data.</text>
</comment>
<reference evidence="1 3" key="1">
    <citation type="submission" date="2014-07" db="EMBL/GenBank/DDBJ databases">
        <title>Genome of Flavobacterium hydatis DSM 2063.</title>
        <authorList>
            <person name="Pipes S.E."/>
            <person name="Stropko S.J."/>
            <person name="Newman J.D."/>
        </authorList>
    </citation>
    <scope>NUCLEOTIDE SEQUENCE [LARGE SCALE GENOMIC DNA]</scope>
    <source>
        <strain evidence="1 3">DSM 2063</strain>
    </source>
</reference>
<dbReference type="Proteomes" id="UP000198424">
    <property type="component" value="Unassembled WGS sequence"/>
</dbReference>
<dbReference type="AlphaFoldDB" id="A0A086AGH5"/>
<dbReference type="OrthoDB" id="713751at2"/>
<reference evidence="2 4" key="2">
    <citation type="submission" date="2016-11" db="EMBL/GenBank/DDBJ databases">
        <title>Whole genomes of Flavobacteriaceae.</title>
        <authorList>
            <person name="Stine C."/>
            <person name="Li C."/>
            <person name="Tadesse D."/>
        </authorList>
    </citation>
    <scope>NUCLEOTIDE SEQUENCE [LARGE SCALE GENOMIC DNA]</scope>
    <source>
        <strain evidence="2 4">ATCC 29551</strain>
    </source>
</reference>
<name>A0A086AGH5_FLAHY</name>
<organism evidence="1 3">
    <name type="scientific">Flavobacterium hydatis</name>
    <name type="common">Cytophaga aquatilis</name>
    <dbReference type="NCBI Taxonomy" id="991"/>
    <lineage>
        <taxon>Bacteria</taxon>
        <taxon>Pseudomonadati</taxon>
        <taxon>Bacteroidota</taxon>
        <taxon>Flavobacteriia</taxon>
        <taxon>Flavobacteriales</taxon>
        <taxon>Flavobacteriaceae</taxon>
        <taxon>Flavobacterium</taxon>
    </lineage>
</organism>
<dbReference type="EMBL" id="JPRM01000018">
    <property type="protein sequence ID" value="KFF15789.1"/>
    <property type="molecule type" value="Genomic_DNA"/>
</dbReference>
<dbReference type="EMBL" id="MUGY01000050">
    <property type="protein sequence ID" value="OXA85958.1"/>
    <property type="molecule type" value="Genomic_DNA"/>
</dbReference>
<protein>
    <submittedName>
        <fullName evidence="1">Uncharacterized protein</fullName>
    </submittedName>
</protein>
<dbReference type="eggNOG" id="ENOG5030U7H">
    <property type="taxonomic scope" value="Bacteria"/>
</dbReference>
<dbReference type="RefSeq" id="WP_035622737.1">
    <property type="nucleotide sequence ID" value="NZ_JBEWQG010000014.1"/>
</dbReference>
<evidence type="ECO:0000313" key="4">
    <source>
        <dbReference type="Proteomes" id="UP000198424"/>
    </source>
</evidence>
<dbReference type="Proteomes" id="UP000028712">
    <property type="component" value="Unassembled WGS sequence"/>
</dbReference>
<keyword evidence="4" id="KW-1185">Reference proteome</keyword>
<dbReference type="STRING" id="991.IW20_12870"/>
<sequence>MKNKRTYRKNIRLVVILLAVVFALAPCSVKSSLFSVFDLEYFQTLNKNQTTQTGVSYCEVQESSVNQSESSVTKLQKQIPVLPVSVSQNQILLATALHKKHIYINVAAVNTPPLYILYKRLKSDLA</sequence>